<dbReference type="HAMAP" id="MF_00235">
    <property type="entry name" value="Adenylate_kinase_Adk"/>
    <property type="match status" value="5"/>
</dbReference>
<feature type="compositionally biased region" description="Low complexity" evidence="12">
    <location>
        <begin position="129"/>
        <end position="140"/>
    </location>
</feature>
<keyword evidence="13" id="KW-1185">Reference proteome</keyword>
<dbReference type="PRINTS" id="PR00094">
    <property type="entry name" value="ADENYLTKNASE"/>
</dbReference>
<dbReference type="RefSeq" id="XP_013402752.1">
    <property type="nucleotide sequence ID" value="XM_013547298.2"/>
</dbReference>
<feature type="region of interest" description="Disordered" evidence="12">
    <location>
        <begin position="106"/>
        <end position="145"/>
    </location>
</feature>
<dbReference type="GO" id="GO:0005737">
    <property type="term" value="C:cytoplasm"/>
    <property type="evidence" value="ECO:0007669"/>
    <property type="project" value="UniProtKB-SubCell"/>
</dbReference>
<feature type="region of interest" description="Disordered" evidence="12">
    <location>
        <begin position="563"/>
        <end position="616"/>
    </location>
</feature>
<organism evidence="13 14">
    <name type="scientific">Lingula anatina</name>
    <name type="common">Brachiopod</name>
    <name type="synonym">Lingula unguis</name>
    <dbReference type="NCBI Taxonomy" id="7574"/>
    <lineage>
        <taxon>Eukaryota</taxon>
        <taxon>Metazoa</taxon>
        <taxon>Spiralia</taxon>
        <taxon>Lophotrochozoa</taxon>
        <taxon>Brachiopoda</taxon>
        <taxon>Linguliformea</taxon>
        <taxon>Lingulata</taxon>
        <taxon>Lingulida</taxon>
        <taxon>Linguloidea</taxon>
        <taxon>Lingulidae</taxon>
        <taxon>Lingula</taxon>
    </lineage>
</organism>
<dbReference type="InterPro" id="IPR033690">
    <property type="entry name" value="Adenylat_kinase_CS"/>
</dbReference>
<dbReference type="GO" id="GO:0005524">
    <property type="term" value="F:ATP binding"/>
    <property type="evidence" value="ECO:0007669"/>
    <property type="project" value="UniProtKB-KW"/>
</dbReference>
<evidence type="ECO:0000256" key="8">
    <source>
        <dbReference type="ARBA" id="ARBA00022777"/>
    </source>
</evidence>
<comment type="subcellular location">
    <subcellularLocation>
        <location evidence="2">Cytoplasm</location>
    </subcellularLocation>
</comment>
<evidence type="ECO:0000256" key="4">
    <source>
        <dbReference type="ARBA" id="ARBA00012955"/>
    </source>
</evidence>
<feature type="compositionally biased region" description="Pro residues" evidence="12">
    <location>
        <begin position="563"/>
        <end position="573"/>
    </location>
</feature>
<comment type="function">
    <text evidence="1">Catalyzes the reversible transfer of the terminal phosphate group between ATP and AMP. Plays an important role in cellular energy homeostasis and in adenine nucleotide metabolism.</text>
</comment>
<dbReference type="PANTHER" id="PTHR23359">
    <property type="entry name" value="NUCLEOTIDE KINASE"/>
    <property type="match status" value="1"/>
</dbReference>
<evidence type="ECO:0000256" key="2">
    <source>
        <dbReference type="ARBA" id="ARBA00004496"/>
    </source>
</evidence>
<evidence type="ECO:0000256" key="5">
    <source>
        <dbReference type="ARBA" id="ARBA00022490"/>
    </source>
</evidence>
<evidence type="ECO:0000256" key="12">
    <source>
        <dbReference type="SAM" id="MobiDB-lite"/>
    </source>
</evidence>
<protein>
    <recommendedName>
        <fullName evidence="4">adenylate kinase</fullName>
        <ecNumber evidence="4">2.7.4.3</ecNumber>
    </recommendedName>
    <alternativeName>
        <fullName evidence="10">ATP:AMP phosphotransferase</fullName>
    </alternativeName>
    <alternativeName>
        <fullName evidence="11">Adenylate monophosphate kinase</fullName>
    </alternativeName>
</protein>
<dbReference type="GeneID" id="106168287"/>
<dbReference type="AlphaFoldDB" id="A0A1S3IX24"/>
<reference evidence="14" key="1">
    <citation type="submission" date="2025-08" db="UniProtKB">
        <authorList>
            <consortium name="RefSeq"/>
        </authorList>
    </citation>
    <scope>IDENTIFICATION</scope>
    <source>
        <tissue evidence="14">Gonads</tissue>
    </source>
</reference>
<dbReference type="FunFam" id="3.40.50.300:FF:000315">
    <property type="entry name" value="Adenylate kinase 1"/>
    <property type="match status" value="3"/>
</dbReference>
<evidence type="ECO:0000256" key="1">
    <source>
        <dbReference type="ARBA" id="ARBA00003053"/>
    </source>
</evidence>
<dbReference type="Gene3D" id="3.40.50.300">
    <property type="entry name" value="P-loop containing nucleotide triphosphate hydrolases"/>
    <property type="match status" value="5"/>
</dbReference>
<proteinExistence type="inferred from homology"/>
<dbReference type="SUPFAM" id="SSF47391">
    <property type="entry name" value="Dimerization-anchoring domain of cAMP-dependent PK regulatory subunit"/>
    <property type="match status" value="1"/>
</dbReference>
<gene>
    <name evidence="14" type="primary">LOC106168287</name>
</gene>
<dbReference type="GO" id="GO:0004017">
    <property type="term" value="F:AMP kinase activity"/>
    <property type="evidence" value="ECO:0007669"/>
    <property type="project" value="UniProtKB-EC"/>
</dbReference>
<feature type="compositionally biased region" description="Basic residues" evidence="12">
    <location>
        <begin position="574"/>
        <end position="585"/>
    </location>
</feature>
<dbReference type="EC" id="2.7.4.3" evidence="4"/>
<evidence type="ECO:0000256" key="6">
    <source>
        <dbReference type="ARBA" id="ARBA00022679"/>
    </source>
</evidence>
<dbReference type="InParanoid" id="A0A1S3IX24"/>
<dbReference type="Pfam" id="PF00406">
    <property type="entry name" value="ADK"/>
    <property type="match status" value="5"/>
</dbReference>
<evidence type="ECO:0000256" key="11">
    <source>
        <dbReference type="ARBA" id="ARBA00078502"/>
    </source>
</evidence>
<evidence type="ECO:0000313" key="14">
    <source>
        <dbReference type="RefSeq" id="XP_013402752.1"/>
    </source>
</evidence>
<dbReference type="InterPro" id="IPR027417">
    <property type="entry name" value="P-loop_NTPase"/>
</dbReference>
<dbReference type="STRING" id="7574.A0A1S3IX24"/>
<accession>A0A1S3IX24</accession>
<keyword evidence="6" id="KW-0808">Transferase</keyword>
<dbReference type="OrthoDB" id="442176at2759"/>
<dbReference type="SUPFAM" id="SSF52540">
    <property type="entry name" value="P-loop containing nucleoside triphosphate hydrolases"/>
    <property type="match status" value="5"/>
</dbReference>
<dbReference type="Proteomes" id="UP000085678">
    <property type="component" value="Unplaced"/>
</dbReference>
<keyword evidence="5" id="KW-0963">Cytoplasm</keyword>
<dbReference type="CDD" id="cd01428">
    <property type="entry name" value="ADK"/>
    <property type="match status" value="5"/>
</dbReference>
<comment type="subunit">
    <text evidence="3">Monomer.</text>
</comment>
<sequence>MTSSDAKKYLTNKEIPQLFESLMTGLLFNRPEDHIAFLQACLEKVKHEGLHNIKWNVFIEHANGKKPLPPIAPGTNGKIEKKEPETLDELLASLETSSSITLMASSVPTEMRRSSPLPPIRSTTPSKEPAPVAPATPAVPSSGSDQLPTAHVVLVMGGPGSGKDMQALRLADKYQGWVYISTGDLLRKQVADKGASDTKWGQISTLLQDGEMAPEEDTVELLMDCMKQHPDAKGFIITGYPRTLTQLEECKKHIGQIDLVLMFDCDENECLQNIIGRGATTGRSDDNEAAAKRRLAYFKQNTLQVAKQFEDAGKLHIVDGGRSGDDIFFEACVAFDNVFYNKGTPGEPSATPASSESAGASLVKVQLPPVPLVLVMGPPGSGKDTQVLRLVDRYKGWVYLSVGDLLRKQIAEKGSSDMKWDMISTLVKDGEMAPEDVTMELLIENIKKHPDAAGFIIAGYPRDMKQLKEYNKYIEKVDIAFILDCEESTSKERLKGRLTATGRIDDNENAVARRLEFFKQNTLPVAKHFDEQGKLLVIDGDRDTDETFFELCMAFDNIFFPSPPAARVPSPPKSPRKTSGRRPRSRTSSQTPVNSEKPADAPPTETEEEETGDSGHEVLKNAKVVFVIGGPGSGKGTQCERMVQKYGFTHLSTGDLLRAEVKAGTPRGKQLAAKMQKGELVPMYSVLGLLKDAMIKHAPKSKGFILDGYPRELKQATNFEDKICKCQFVLYFDVSDPVMTERLLERGKTSGRSDDNEETIKERLKTFHEVTEPVITHFEAEDRVKRVDSNGSIDDVWAKVQPIMDELVSAIGLARLNIDVTPLKKCKVFFVVGGPGSGKGTQCEKIVQKYGFTHLSTGDILRDTVKSGSPMGKQLNQMMESGQLVPLETVLDLLKEQMVKKASSTKGFLIDGYPRELDQGIKFENEIKEVECVVYFEVSEKVMKERLMHRAKTSGRVDDNEETIAKRLKTFKECTTPVIKYYEEKKKAAKVDSNGSIDDVWAKVQPIMDELVSAIGLARLNIDVTPLKKCKVFFVVGGPGSGKGTQCEKIVQKYGFTHLSTGDILRDTVKSGSPMGKQLNQMMESGQLVPLETVLDLLKEQMVKKASSTKGFLIDGYPRELDQGIKFENEIKEVECVVYFEVSEKVMKERLMHRAKTSGRVDDNEETIAKRLKTFKECTTPVIKYYEEKKKAAKVNAEGSIDDVWNLTEKALDQFAQ</sequence>
<keyword evidence="7" id="KW-0547">Nucleotide-binding</keyword>
<evidence type="ECO:0000256" key="9">
    <source>
        <dbReference type="ARBA" id="ARBA00022840"/>
    </source>
</evidence>
<evidence type="ECO:0000256" key="10">
    <source>
        <dbReference type="ARBA" id="ARBA00031517"/>
    </source>
</evidence>
<dbReference type="PROSITE" id="PS00113">
    <property type="entry name" value="ADENYLATE_KINASE"/>
    <property type="match status" value="3"/>
</dbReference>
<evidence type="ECO:0000256" key="7">
    <source>
        <dbReference type="ARBA" id="ARBA00022741"/>
    </source>
</evidence>
<name>A0A1S3IX24_LINAN</name>
<evidence type="ECO:0000313" key="13">
    <source>
        <dbReference type="Proteomes" id="UP000085678"/>
    </source>
</evidence>
<evidence type="ECO:0000256" key="3">
    <source>
        <dbReference type="ARBA" id="ARBA00011245"/>
    </source>
</evidence>
<dbReference type="CDD" id="cd22978">
    <property type="entry name" value="DD_AK5"/>
    <property type="match status" value="1"/>
</dbReference>
<keyword evidence="9" id="KW-0067">ATP-binding</keyword>
<keyword evidence="8" id="KW-0418">Kinase</keyword>
<dbReference type="InterPro" id="IPR000850">
    <property type="entry name" value="Adenylat/UMP-CMP_kin"/>
</dbReference>